<dbReference type="Proteomes" id="UP001172102">
    <property type="component" value="Unassembled WGS sequence"/>
</dbReference>
<gene>
    <name evidence="2" type="ORF">B0H67DRAFT_568166</name>
</gene>
<dbReference type="EMBL" id="JAUKUA010000002">
    <property type="protein sequence ID" value="KAK0724531.1"/>
    <property type="molecule type" value="Genomic_DNA"/>
</dbReference>
<sequence length="84" mass="8991">MQCLALVSFDMGWLGAHASTLSATCALRVAGIEPIVATLLSTISPSSAVQLSLLRVCQPQRHCVNCDMGGSWQEANVICKPLRY</sequence>
<evidence type="ECO:0000313" key="2">
    <source>
        <dbReference type="EMBL" id="KAK0724531.1"/>
    </source>
</evidence>
<name>A0AA40AYY3_9PEZI</name>
<proteinExistence type="predicted"/>
<feature type="chain" id="PRO_5041455146" evidence="1">
    <location>
        <begin position="19"/>
        <end position="84"/>
    </location>
</feature>
<feature type="signal peptide" evidence="1">
    <location>
        <begin position="1"/>
        <end position="18"/>
    </location>
</feature>
<keyword evidence="3" id="KW-1185">Reference proteome</keyword>
<organism evidence="2 3">
    <name type="scientific">Lasiosphaeris hirsuta</name>
    <dbReference type="NCBI Taxonomy" id="260670"/>
    <lineage>
        <taxon>Eukaryota</taxon>
        <taxon>Fungi</taxon>
        <taxon>Dikarya</taxon>
        <taxon>Ascomycota</taxon>
        <taxon>Pezizomycotina</taxon>
        <taxon>Sordariomycetes</taxon>
        <taxon>Sordariomycetidae</taxon>
        <taxon>Sordariales</taxon>
        <taxon>Lasiosphaeriaceae</taxon>
        <taxon>Lasiosphaeris</taxon>
    </lineage>
</organism>
<reference evidence="2" key="1">
    <citation type="submission" date="2023-06" db="EMBL/GenBank/DDBJ databases">
        <title>Genome-scale phylogeny and comparative genomics of the fungal order Sordariales.</title>
        <authorList>
            <consortium name="Lawrence Berkeley National Laboratory"/>
            <person name="Hensen N."/>
            <person name="Bonometti L."/>
            <person name="Westerberg I."/>
            <person name="Brannstrom I.O."/>
            <person name="Guillou S."/>
            <person name="Cros-Aarteil S."/>
            <person name="Calhoun S."/>
            <person name="Haridas S."/>
            <person name="Kuo A."/>
            <person name="Mondo S."/>
            <person name="Pangilinan J."/>
            <person name="Riley R."/>
            <person name="Labutti K."/>
            <person name="Andreopoulos B."/>
            <person name="Lipzen A."/>
            <person name="Chen C."/>
            <person name="Yanf M."/>
            <person name="Daum C."/>
            <person name="Ng V."/>
            <person name="Clum A."/>
            <person name="Steindorff A."/>
            <person name="Ohm R."/>
            <person name="Martin F."/>
            <person name="Silar P."/>
            <person name="Natvig D."/>
            <person name="Lalanne C."/>
            <person name="Gautier V."/>
            <person name="Ament-Velasquez S.L."/>
            <person name="Kruys A."/>
            <person name="Hutchinson M.I."/>
            <person name="Powell A.J."/>
            <person name="Barry K."/>
            <person name="Miller A.N."/>
            <person name="Grigoriev I.V."/>
            <person name="Debuchy R."/>
            <person name="Gladieux P."/>
            <person name="Thoren M.H."/>
            <person name="Johannesson H."/>
        </authorList>
    </citation>
    <scope>NUCLEOTIDE SEQUENCE</scope>
    <source>
        <strain evidence="2">SMH4607-1</strain>
    </source>
</reference>
<comment type="caution">
    <text evidence="2">The sequence shown here is derived from an EMBL/GenBank/DDBJ whole genome shotgun (WGS) entry which is preliminary data.</text>
</comment>
<evidence type="ECO:0000256" key="1">
    <source>
        <dbReference type="SAM" id="SignalP"/>
    </source>
</evidence>
<protein>
    <submittedName>
        <fullName evidence="2">Uncharacterized protein</fullName>
    </submittedName>
</protein>
<dbReference type="AlphaFoldDB" id="A0AA40AYY3"/>
<keyword evidence="1" id="KW-0732">Signal</keyword>
<accession>A0AA40AYY3</accession>
<evidence type="ECO:0000313" key="3">
    <source>
        <dbReference type="Proteomes" id="UP001172102"/>
    </source>
</evidence>